<evidence type="ECO:0000313" key="1">
    <source>
        <dbReference type="EMBL" id="GAT07739.1"/>
    </source>
</evidence>
<reference evidence="1 3" key="1">
    <citation type="journal article" date="2016" name="Genome Announc.">
        <title>Draft Genome Sequences of Five Rapidly Growing Mycobacterium Species, M. thermoresistibile, M. fortuitum subsp. acetamidolyticum, M. canariasense, M. brisbanense, and M. novocastrense.</title>
        <authorList>
            <person name="Katahira K."/>
            <person name="Ogura Y."/>
            <person name="Gotoh Y."/>
            <person name="Hayashi T."/>
        </authorList>
    </citation>
    <scope>NUCLEOTIDE SEQUENCE [LARGE SCALE GENOMIC DNA]</scope>
    <source>
        <strain evidence="1 3">JCM18114</strain>
    </source>
</reference>
<dbReference type="RefSeq" id="WP_067387576.1">
    <property type="nucleotide sequence ID" value="NZ_BCTA01000013.1"/>
</dbReference>
<dbReference type="AlphaFoldDB" id="A0AAW5SK66"/>
<gene>
    <name evidence="2" type="ORF">H7I77_09695</name>
    <name evidence="1" type="ORF">RMCN_0872</name>
</gene>
<sequence length="61" mass="6987">MTEEPREHRRPKRDRASLAELTLLVRVPSQPGAIRAFTNAERDAAEHYASRFDDAMIEPLP</sequence>
<name>A0AAW5SK66_MYCNV</name>
<dbReference type="Proteomes" id="UP001207528">
    <property type="component" value="Unassembled WGS sequence"/>
</dbReference>
<dbReference type="EMBL" id="JACKTI010000029">
    <property type="protein sequence ID" value="MCV7023619.1"/>
    <property type="molecule type" value="Genomic_DNA"/>
</dbReference>
<dbReference type="Proteomes" id="UP000069773">
    <property type="component" value="Unassembled WGS sequence"/>
</dbReference>
<reference evidence="2" key="2">
    <citation type="submission" date="2020-07" db="EMBL/GenBank/DDBJ databases">
        <authorList>
            <person name="Pettersson B.M.F."/>
            <person name="Behra P.R.K."/>
            <person name="Ramesh M."/>
            <person name="Das S."/>
            <person name="Dasgupta S."/>
            <person name="Kirsebom L.A."/>
        </authorList>
    </citation>
    <scope>NUCLEOTIDE SEQUENCE</scope>
    <source>
        <strain evidence="2">DSM 44203</strain>
    </source>
</reference>
<organism evidence="2 4">
    <name type="scientific">Mycolicibacterium novocastrense</name>
    <name type="common">Mycobacterium novocastrense</name>
    <dbReference type="NCBI Taxonomy" id="59813"/>
    <lineage>
        <taxon>Bacteria</taxon>
        <taxon>Bacillati</taxon>
        <taxon>Actinomycetota</taxon>
        <taxon>Actinomycetes</taxon>
        <taxon>Mycobacteriales</taxon>
        <taxon>Mycobacteriaceae</taxon>
        <taxon>Mycolicibacterium</taxon>
    </lineage>
</organism>
<proteinExistence type="predicted"/>
<protein>
    <submittedName>
        <fullName evidence="2">Uncharacterized protein</fullName>
    </submittedName>
</protein>
<comment type="caution">
    <text evidence="2">The sequence shown here is derived from an EMBL/GenBank/DDBJ whole genome shotgun (WGS) entry which is preliminary data.</text>
</comment>
<evidence type="ECO:0000313" key="3">
    <source>
        <dbReference type="Proteomes" id="UP000069773"/>
    </source>
</evidence>
<evidence type="ECO:0000313" key="2">
    <source>
        <dbReference type="EMBL" id="MCV7023619.1"/>
    </source>
</evidence>
<evidence type="ECO:0000313" key="4">
    <source>
        <dbReference type="Proteomes" id="UP001207528"/>
    </source>
</evidence>
<reference evidence="2" key="3">
    <citation type="journal article" date="2022" name="BMC Genomics">
        <title>Comparative genome analysis of mycobacteria focusing on tRNA and non-coding RNA.</title>
        <authorList>
            <person name="Behra P.R.K."/>
            <person name="Pettersson B.M.F."/>
            <person name="Ramesh M."/>
            <person name="Das S."/>
            <person name="Dasgupta S."/>
            <person name="Kirsebom L.A."/>
        </authorList>
    </citation>
    <scope>NUCLEOTIDE SEQUENCE</scope>
    <source>
        <strain evidence="2">DSM 44203</strain>
    </source>
</reference>
<dbReference type="EMBL" id="BCTA01000013">
    <property type="protein sequence ID" value="GAT07739.1"/>
    <property type="molecule type" value="Genomic_DNA"/>
</dbReference>
<accession>A0AAW5SK66</accession>
<keyword evidence="3" id="KW-1185">Reference proteome</keyword>